<dbReference type="Proteomes" id="UP000194606">
    <property type="component" value="Unassembled WGS sequence"/>
</dbReference>
<proteinExistence type="predicted"/>
<accession>A0A252CF37</accession>
<organism evidence="1 2">
    <name type="scientific">Lactococcus petauri</name>
    <dbReference type="NCBI Taxonomy" id="1940789"/>
    <lineage>
        <taxon>Bacteria</taxon>
        <taxon>Bacillati</taxon>
        <taxon>Bacillota</taxon>
        <taxon>Bacilli</taxon>
        <taxon>Lactobacillales</taxon>
        <taxon>Streptococcaceae</taxon>
        <taxon>Lactococcus</taxon>
    </lineage>
</organism>
<protein>
    <submittedName>
        <fullName evidence="1">Uncharacterized protein</fullName>
    </submittedName>
</protein>
<sequence length="96" mass="11692">MEKSFSNKVSWLQHHYAEYSVQWYTKEPKRTEAIYRREFSRFNKVKKIETIKKLKEEKLEEVSNWDQLAEKLFGKKLRALSFKEVQELFSTDLKVS</sequence>
<evidence type="ECO:0000313" key="2">
    <source>
        <dbReference type="Proteomes" id="UP000194606"/>
    </source>
</evidence>
<dbReference type="RefSeq" id="WP_086581954.1">
    <property type="nucleotide sequence ID" value="NZ_MUIZ01000001.1"/>
</dbReference>
<gene>
    <name evidence="1" type="ORF">BZZ03_00375</name>
</gene>
<comment type="caution">
    <text evidence="1">The sequence shown here is derived from an EMBL/GenBank/DDBJ whole genome shotgun (WGS) entry which is preliminary data.</text>
</comment>
<dbReference type="EMBL" id="MUIZ01000001">
    <property type="protein sequence ID" value="OUK05207.1"/>
    <property type="molecule type" value="Genomic_DNA"/>
</dbReference>
<evidence type="ECO:0000313" key="1">
    <source>
        <dbReference type="EMBL" id="OUK05207.1"/>
    </source>
</evidence>
<reference evidence="1 2" key="1">
    <citation type="submission" date="2017-02" db="EMBL/GenBank/DDBJ databases">
        <authorList>
            <person name="Peterson S.W."/>
        </authorList>
    </citation>
    <scope>NUCLEOTIDE SEQUENCE [LARGE SCALE GENOMIC DNA]</scope>
    <source>
        <strain evidence="1">159469</strain>
    </source>
</reference>
<dbReference type="AlphaFoldDB" id="A0A252CF37"/>
<name>A0A252CF37_9LACT</name>